<name>A0A2K0UDX3_TRIHA</name>
<dbReference type="GO" id="GO:0009116">
    <property type="term" value="P:nucleoside metabolic process"/>
    <property type="evidence" value="ECO:0007669"/>
    <property type="project" value="InterPro"/>
</dbReference>
<dbReference type="Proteomes" id="UP000236290">
    <property type="component" value="Unassembled WGS sequence"/>
</dbReference>
<dbReference type="GO" id="GO:0003824">
    <property type="term" value="F:catalytic activity"/>
    <property type="evidence" value="ECO:0007669"/>
    <property type="project" value="InterPro"/>
</dbReference>
<feature type="domain" description="Nucleoside phosphorylase" evidence="1">
    <location>
        <begin position="21"/>
        <end position="339"/>
    </location>
</feature>
<dbReference type="Pfam" id="PF01048">
    <property type="entry name" value="PNP_UDP_1"/>
    <property type="match status" value="1"/>
</dbReference>
<accession>A0A2K0UDX3</accession>
<dbReference type="InterPro" id="IPR035994">
    <property type="entry name" value="Nucleoside_phosphorylase_sf"/>
</dbReference>
<evidence type="ECO:0000313" key="3">
    <source>
        <dbReference type="Proteomes" id="UP000236290"/>
    </source>
</evidence>
<dbReference type="OrthoDB" id="20872at2759"/>
<dbReference type="Gene3D" id="3.40.50.1580">
    <property type="entry name" value="Nucleoside phosphorylase domain"/>
    <property type="match status" value="1"/>
</dbReference>
<dbReference type="AlphaFoldDB" id="A0A2K0UDX3"/>
<sequence>MRPAGQSEAGGRPHSRQDFQIAIICARPFEYDVVSLLFDKFWDDDESYGRARGDMNSYTNGRMGQYDVVLALLPNMGTVAAAGAAASFRSSYPNLQLAFLVGICGGVPKSGEDEIHLGDVIISKSAVQYDLGKQYHKAFMIRDTVDDSLGRPNKNIRSLVASFETEHIRDQLQQKACLYLKDLQSAAAKKRRPQNYQYPGINNDKLFFTAYRHKHRGPQPCVFCDSQTDSFCEQAAMASCIELGCDQTQLVKRTDLEMRGSAGDPEIFVGRIASGNSVMKSGEHRDKIAEEQKVIALEMEGAGVWDEIPCIIVKGVCDYADSHKNDLWQRYAAATAASVMKAVLGRYTVTDG</sequence>
<protein>
    <recommendedName>
        <fullName evidence="1">Nucleoside phosphorylase domain-containing protein</fullName>
    </recommendedName>
</protein>
<gene>
    <name evidence="2" type="ORF">THARTR1_03916</name>
</gene>
<organism evidence="2 3">
    <name type="scientific">Trichoderma harzianum</name>
    <name type="common">Hypocrea lixii</name>
    <dbReference type="NCBI Taxonomy" id="5544"/>
    <lineage>
        <taxon>Eukaryota</taxon>
        <taxon>Fungi</taxon>
        <taxon>Dikarya</taxon>
        <taxon>Ascomycota</taxon>
        <taxon>Pezizomycotina</taxon>
        <taxon>Sordariomycetes</taxon>
        <taxon>Hypocreomycetidae</taxon>
        <taxon>Hypocreales</taxon>
        <taxon>Hypocreaceae</taxon>
        <taxon>Trichoderma</taxon>
    </lineage>
</organism>
<dbReference type="InterPro" id="IPR000845">
    <property type="entry name" value="Nucleoside_phosphorylase_d"/>
</dbReference>
<comment type="caution">
    <text evidence="2">The sequence shown here is derived from an EMBL/GenBank/DDBJ whole genome shotgun (WGS) entry which is preliminary data.</text>
</comment>
<evidence type="ECO:0000259" key="1">
    <source>
        <dbReference type="Pfam" id="PF01048"/>
    </source>
</evidence>
<evidence type="ECO:0000313" key="2">
    <source>
        <dbReference type="EMBL" id="PNP55979.1"/>
    </source>
</evidence>
<dbReference type="PANTHER" id="PTHR46082:SF6">
    <property type="entry name" value="AAA+ ATPASE DOMAIN-CONTAINING PROTEIN-RELATED"/>
    <property type="match status" value="1"/>
</dbReference>
<reference evidence="2 3" key="1">
    <citation type="submission" date="2017-02" db="EMBL/GenBank/DDBJ databases">
        <title>Genomes of Trichoderma spp. with biocontrol activity.</title>
        <authorList>
            <person name="Gardiner D."/>
            <person name="Kazan K."/>
            <person name="Vos C."/>
            <person name="Harvey P."/>
        </authorList>
    </citation>
    <scope>NUCLEOTIDE SEQUENCE [LARGE SCALE GENOMIC DNA]</scope>
    <source>
        <strain evidence="2 3">Tr1</strain>
    </source>
</reference>
<dbReference type="InterPro" id="IPR053137">
    <property type="entry name" value="NLR-like"/>
</dbReference>
<dbReference type="PANTHER" id="PTHR46082">
    <property type="entry name" value="ATP/GTP-BINDING PROTEIN-RELATED"/>
    <property type="match status" value="1"/>
</dbReference>
<dbReference type="SUPFAM" id="SSF53167">
    <property type="entry name" value="Purine and uridine phosphorylases"/>
    <property type="match status" value="1"/>
</dbReference>
<dbReference type="EMBL" id="MTYI01000049">
    <property type="protein sequence ID" value="PNP55979.1"/>
    <property type="molecule type" value="Genomic_DNA"/>
</dbReference>
<proteinExistence type="predicted"/>